<accession>A0A9X0BHF2</accession>
<evidence type="ECO:0000313" key="1">
    <source>
        <dbReference type="EMBL" id="KAJ5459352.1"/>
    </source>
</evidence>
<dbReference type="OrthoDB" id="4369143at2759"/>
<dbReference type="EMBL" id="JAPWDO010000008">
    <property type="protein sequence ID" value="KAJ5459352.1"/>
    <property type="molecule type" value="Genomic_DNA"/>
</dbReference>
<protein>
    <submittedName>
        <fullName evidence="1">Uncharacterized protein</fullName>
    </submittedName>
</protein>
<name>A0A9X0BHF2_9EURO</name>
<keyword evidence="2" id="KW-1185">Reference proteome</keyword>
<evidence type="ECO:0000313" key="2">
    <source>
        <dbReference type="Proteomes" id="UP001147760"/>
    </source>
</evidence>
<comment type="caution">
    <text evidence="1">The sequence shown here is derived from an EMBL/GenBank/DDBJ whole genome shotgun (WGS) entry which is preliminary data.</text>
</comment>
<proteinExistence type="predicted"/>
<reference evidence="1" key="1">
    <citation type="submission" date="2022-12" db="EMBL/GenBank/DDBJ databases">
        <authorList>
            <person name="Petersen C."/>
        </authorList>
    </citation>
    <scope>NUCLEOTIDE SEQUENCE</scope>
    <source>
        <strain evidence="1">IBT 17660</strain>
    </source>
</reference>
<organism evidence="1 2">
    <name type="scientific">Penicillium desertorum</name>
    <dbReference type="NCBI Taxonomy" id="1303715"/>
    <lineage>
        <taxon>Eukaryota</taxon>
        <taxon>Fungi</taxon>
        <taxon>Dikarya</taxon>
        <taxon>Ascomycota</taxon>
        <taxon>Pezizomycotina</taxon>
        <taxon>Eurotiomycetes</taxon>
        <taxon>Eurotiomycetidae</taxon>
        <taxon>Eurotiales</taxon>
        <taxon>Aspergillaceae</taxon>
        <taxon>Penicillium</taxon>
    </lineage>
</organism>
<sequence>MTLEVGVSESYRQLQADSQLWGANTSGWCSQVFLIIVRGRPVWRVDFEVWQHVPNPTLSPRTRACPNTVFKSCQHAYLENDVVHGARGAADA</sequence>
<gene>
    <name evidence="1" type="ORF">N7530_011296</name>
</gene>
<dbReference type="AlphaFoldDB" id="A0A9X0BHF2"/>
<reference evidence="1" key="2">
    <citation type="journal article" date="2023" name="IMA Fungus">
        <title>Comparative genomic study of the Penicillium genus elucidates a diverse pangenome and 15 lateral gene transfer events.</title>
        <authorList>
            <person name="Petersen C."/>
            <person name="Sorensen T."/>
            <person name="Nielsen M.R."/>
            <person name="Sondergaard T.E."/>
            <person name="Sorensen J.L."/>
            <person name="Fitzpatrick D.A."/>
            <person name="Frisvad J.C."/>
            <person name="Nielsen K.L."/>
        </authorList>
    </citation>
    <scope>NUCLEOTIDE SEQUENCE</scope>
    <source>
        <strain evidence="1">IBT 17660</strain>
    </source>
</reference>
<dbReference type="Proteomes" id="UP001147760">
    <property type="component" value="Unassembled WGS sequence"/>
</dbReference>